<evidence type="ECO:0000256" key="2">
    <source>
        <dbReference type="ARBA" id="ARBA00004651"/>
    </source>
</evidence>
<keyword evidence="5" id="KW-0808">Transferase</keyword>
<evidence type="ECO:0000256" key="7">
    <source>
        <dbReference type="ARBA" id="ARBA00022777"/>
    </source>
</evidence>
<sequence length="151" mass="16584">MFFNKKKEDIFAPVNGQIIKLENVNDPVFSSKAMGDGFGIEPEENHIYSPIIGKVISVFPTKHAILLETKKGQSVLVHIGIDTVELNGQGIDVHVAEGQKVSEETLLATVDLPFILEQGKQTTVIVAFEDIASIELINNNHVKVHEKLGDL</sequence>
<evidence type="ECO:0000256" key="5">
    <source>
        <dbReference type="ARBA" id="ARBA00022679"/>
    </source>
</evidence>
<keyword evidence="6" id="KW-0598">Phosphotransferase system</keyword>
<evidence type="ECO:0000313" key="9">
    <source>
        <dbReference type="Proteomes" id="UP000070452"/>
    </source>
</evidence>
<keyword evidence="7" id="KW-0418">Kinase</keyword>
<dbReference type="FunFam" id="2.70.70.10:FF:000001">
    <property type="entry name" value="PTS system glucose-specific IIA component"/>
    <property type="match status" value="1"/>
</dbReference>
<comment type="subcellular location">
    <subcellularLocation>
        <location evidence="2">Cell membrane</location>
        <topology evidence="2">Multi-pass membrane protein</topology>
    </subcellularLocation>
    <subcellularLocation>
        <location evidence="1">Cytoplasm</location>
    </subcellularLocation>
</comment>
<evidence type="ECO:0000256" key="4">
    <source>
        <dbReference type="ARBA" id="ARBA00022597"/>
    </source>
</evidence>
<dbReference type="SUPFAM" id="SSF51261">
    <property type="entry name" value="Duplicated hybrid motif"/>
    <property type="match status" value="1"/>
</dbReference>
<accession>A0A132P1H6</accession>
<dbReference type="AlphaFoldDB" id="A0A132P1H6"/>
<dbReference type="GO" id="GO:0009401">
    <property type="term" value="P:phosphoenolpyruvate-dependent sugar phosphotransferase system"/>
    <property type="evidence" value="ECO:0007669"/>
    <property type="project" value="UniProtKB-KW"/>
</dbReference>
<dbReference type="PATRIC" id="fig|1352.1358.peg.2853"/>
<dbReference type="InterPro" id="IPR011055">
    <property type="entry name" value="Dup_hybrid_motif"/>
</dbReference>
<dbReference type="EMBL" id="LRHK01000008">
    <property type="protein sequence ID" value="KWX16167.1"/>
    <property type="molecule type" value="Genomic_DNA"/>
</dbReference>
<dbReference type="RefSeq" id="WP_002302036.1">
    <property type="nucleotide sequence ID" value="NZ_AP019409.1"/>
</dbReference>
<reference evidence="8 9" key="1">
    <citation type="submission" date="2016-01" db="EMBL/GenBank/DDBJ databases">
        <title>Molecular Mechanisms for transfer of large genomic segments between Enterococcus faecium strains.</title>
        <authorList>
            <person name="Garcia-Solache M.A."/>
            <person name="Lebreton F."/>
            <person name="Mclaughlin R.E."/>
            <person name="Whiteaker J.D."/>
            <person name="Gilmore M.S."/>
            <person name="Rice L.B."/>
        </authorList>
    </citation>
    <scope>NUCLEOTIDE SEQUENCE [LARGE SCALE GENOMIC DNA]</scope>
    <source>
        <strain evidence="8 9">D344RRF x C68</strain>
    </source>
</reference>
<evidence type="ECO:0000256" key="6">
    <source>
        <dbReference type="ARBA" id="ARBA00022683"/>
    </source>
</evidence>
<dbReference type="GO" id="GO:0005886">
    <property type="term" value="C:plasma membrane"/>
    <property type="evidence" value="ECO:0007669"/>
    <property type="project" value="UniProtKB-SubCell"/>
</dbReference>
<dbReference type="InterPro" id="IPR050890">
    <property type="entry name" value="PTS_EIIA_component"/>
</dbReference>
<dbReference type="PROSITE" id="PS51093">
    <property type="entry name" value="PTS_EIIA_TYPE_1"/>
    <property type="match status" value="1"/>
</dbReference>
<dbReference type="InterPro" id="IPR001127">
    <property type="entry name" value="PTS_EIIA_1_perm"/>
</dbReference>
<dbReference type="GO" id="GO:0016301">
    <property type="term" value="F:kinase activity"/>
    <property type="evidence" value="ECO:0007669"/>
    <property type="project" value="UniProtKB-KW"/>
</dbReference>
<dbReference type="PANTHER" id="PTHR45008">
    <property type="entry name" value="PTS SYSTEM GLUCOSE-SPECIFIC EIIA COMPONENT"/>
    <property type="match status" value="1"/>
</dbReference>
<evidence type="ECO:0000256" key="1">
    <source>
        <dbReference type="ARBA" id="ARBA00004496"/>
    </source>
</evidence>
<evidence type="ECO:0000256" key="3">
    <source>
        <dbReference type="ARBA" id="ARBA00022448"/>
    </source>
</evidence>
<dbReference type="PANTHER" id="PTHR45008:SF1">
    <property type="entry name" value="PTS SYSTEM GLUCOSE-SPECIFIC EIIA COMPONENT"/>
    <property type="match status" value="1"/>
</dbReference>
<comment type="caution">
    <text evidence="8">The sequence shown here is derived from an EMBL/GenBank/DDBJ whole genome shotgun (WGS) entry which is preliminary data.</text>
</comment>
<keyword evidence="4" id="KW-0762">Sugar transport</keyword>
<proteinExistence type="predicted"/>
<dbReference type="NCBIfam" id="TIGR00830">
    <property type="entry name" value="PTBA"/>
    <property type="match status" value="1"/>
</dbReference>
<protein>
    <submittedName>
        <fullName evidence="8">Sugar permease</fullName>
    </submittedName>
</protein>
<gene>
    <name evidence="8" type="ORF">AWT83_15580</name>
</gene>
<dbReference type="Pfam" id="PF00358">
    <property type="entry name" value="PTS_EIIA_1"/>
    <property type="match status" value="1"/>
</dbReference>
<dbReference type="Proteomes" id="UP000070452">
    <property type="component" value="Unassembled WGS sequence"/>
</dbReference>
<dbReference type="GO" id="GO:0005737">
    <property type="term" value="C:cytoplasm"/>
    <property type="evidence" value="ECO:0007669"/>
    <property type="project" value="UniProtKB-SubCell"/>
</dbReference>
<organism evidence="8 9">
    <name type="scientific">Enterococcus faecium</name>
    <name type="common">Streptococcus faecium</name>
    <dbReference type="NCBI Taxonomy" id="1352"/>
    <lineage>
        <taxon>Bacteria</taxon>
        <taxon>Bacillati</taxon>
        <taxon>Bacillota</taxon>
        <taxon>Bacilli</taxon>
        <taxon>Lactobacillales</taxon>
        <taxon>Enterococcaceae</taxon>
        <taxon>Enterococcus</taxon>
    </lineage>
</organism>
<keyword evidence="3" id="KW-0813">Transport</keyword>
<dbReference type="Gene3D" id="2.70.70.10">
    <property type="entry name" value="Glucose Permease (Domain IIA)"/>
    <property type="match status" value="1"/>
</dbReference>
<name>A0A132P1H6_ENTFC</name>
<evidence type="ECO:0000313" key="8">
    <source>
        <dbReference type="EMBL" id="KWX16167.1"/>
    </source>
</evidence>
<dbReference type="PROSITE" id="PS00371">
    <property type="entry name" value="PTS_EIIA_TYPE_1_HIS"/>
    <property type="match status" value="1"/>
</dbReference>